<dbReference type="GO" id="GO:0046872">
    <property type="term" value="F:metal ion binding"/>
    <property type="evidence" value="ECO:0007669"/>
    <property type="project" value="UniProtKB-KW"/>
</dbReference>
<sequence length="377" mass="40867">MTNIIIIISEPDSYSLEGLAGEEDTGKVSSGVGTVARLDSEEEGSASSLTSKQDVRPGRLRAASTARKSGREFWPIRPSGPSIHYQSALPSRVAMRGTSVTEDWTEMGSFSSTSASLRAQFSYSSSSSISEEDPGPLRSDTEWKTGDQGEGEGSGEGERPQGEGEKNLNGHLFSSVNPAPSTTCHQCNKPIITKEAFLCTNCNAQVHKGCRESLPVCVKVKMKQQKQQTVPDPASVSGVMLRSKSTSSRERPWSATSSTDDQSMVTVAAVVPRRNPSILPFNKSNLSKSISISNIAGPLMDEMPLKGLKYLSQSTDSLHKTSKGSVQRRTEMMDSQLMGEFEAESKDLEADSWTFTVDKKYVKGLKKEVGQETGRHL</sequence>
<evidence type="ECO:0000256" key="2">
    <source>
        <dbReference type="ARBA" id="ARBA00022833"/>
    </source>
</evidence>
<dbReference type="CDD" id="cd20878">
    <property type="entry name" value="C1_AKAP13"/>
    <property type="match status" value="1"/>
</dbReference>
<evidence type="ECO:0000313" key="6">
    <source>
        <dbReference type="Proteomes" id="UP001356427"/>
    </source>
</evidence>
<keyword evidence="2" id="KW-0862">Zinc</keyword>
<accession>A0AAN8R982</accession>
<name>A0AAN8R982_9TELE</name>
<feature type="region of interest" description="Disordered" evidence="3">
    <location>
        <begin position="38"/>
        <end position="84"/>
    </location>
</feature>
<organism evidence="5 6">
    <name type="scientific">Coregonus suidteri</name>
    <dbReference type="NCBI Taxonomy" id="861788"/>
    <lineage>
        <taxon>Eukaryota</taxon>
        <taxon>Metazoa</taxon>
        <taxon>Chordata</taxon>
        <taxon>Craniata</taxon>
        <taxon>Vertebrata</taxon>
        <taxon>Euteleostomi</taxon>
        <taxon>Actinopterygii</taxon>
        <taxon>Neopterygii</taxon>
        <taxon>Teleostei</taxon>
        <taxon>Protacanthopterygii</taxon>
        <taxon>Salmoniformes</taxon>
        <taxon>Salmonidae</taxon>
        <taxon>Coregoninae</taxon>
        <taxon>Coregonus</taxon>
    </lineage>
</organism>
<feature type="region of interest" description="Disordered" evidence="3">
    <location>
        <begin position="228"/>
        <end position="260"/>
    </location>
</feature>
<comment type="caution">
    <text evidence="5">The sequence shown here is derived from an EMBL/GenBank/DDBJ whole genome shotgun (WGS) entry which is preliminary data.</text>
</comment>
<feature type="compositionally biased region" description="Basic and acidic residues" evidence="3">
    <location>
        <begin position="156"/>
        <end position="168"/>
    </location>
</feature>
<dbReference type="SMART" id="SM00109">
    <property type="entry name" value="C1"/>
    <property type="match status" value="1"/>
</dbReference>
<dbReference type="GO" id="GO:0016020">
    <property type="term" value="C:membrane"/>
    <property type="evidence" value="ECO:0007669"/>
    <property type="project" value="TreeGrafter"/>
</dbReference>
<protein>
    <recommendedName>
        <fullName evidence="4">Phorbol-ester/DAG-type domain-containing protein</fullName>
    </recommendedName>
</protein>
<dbReference type="PROSITE" id="PS00479">
    <property type="entry name" value="ZF_DAG_PE_1"/>
    <property type="match status" value="1"/>
</dbReference>
<dbReference type="PROSITE" id="PS50081">
    <property type="entry name" value="ZF_DAG_PE_2"/>
    <property type="match status" value="1"/>
</dbReference>
<dbReference type="GO" id="GO:0005078">
    <property type="term" value="F:MAP-kinase scaffold activity"/>
    <property type="evidence" value="ECO:0007669"/>
    <property type="project" value="TreeGrafter"/>
</dbReference>
<dbReference type="InterPro" id="IPR051632">
    <property type="entry name" value="Rho_GEF"/>
</dbReference>
<feature type="domain" description="Phorbol-ester/DAG-type" evidence="4">
    <location>
        <begin position="170"/>
        <end position="217"/>
    </location>
</feature>
<dbReference type="Gene3D" id="3.30.60.20">
    <property type="match status" value="1"/>
</dbReference>
<dbReference type="InterPro" id="IPR002219">
    <property type="entry name" value="PKC_DAG/PE"/>
</dbReference>
<dbReference type="PANTHER" id="PTHR13944">
    <property type="entry name" value="AGAP007712-PA"/>
    <property type="match status" value="1"/>
</dbReference>
<proteinExistence type="predicted"/>
<gene>
    <name evidence="5" type="ORF">J4Q44_G00116880</name>
</gene>
<dbReference type="PANTHER" id="PTHR13944:SF18">
    <property type="entry name" value="A-KINASE ANCHOR PROTEIN 13"/>
    <property type="match status" value="1"/>
</dbReference>
<dbReference type="Pfam" id="PF00130">
    <property type="entry name" value="C1_1"/>
    <property type="match status" value="1"/>
</dbReference>
<evidence type="ECO:0000313" key="5">
    <source>
        <dbReference type="EMBL" id="KAK6318397.1"/>
    </source>
</evidence>
<evidence type="ECO:0000259" key="4">
    <source>
        <dbReference type="PROSITE" id="PS50081"/>
    </source>
</evidence>
<dbReference type="GO" id="GO:0015629">
    <property type="term" value="C:actin cytoskeleton"/>
    <property type="evidence" value="ECO:0007669"/>
    <property type="project" value="TreeGrafter"/>
</dbReference>
<reference evidence="5 6" key="1">
    <citation type="submission" date="2021-04" db="EMBL/GenBank/DDBJ databases">
        <authorList>
            <person name="De Guttry C."/>
            <person name="Zahm M."/>
            <person name="Klopp C."/>
            <person name="Cabau C."/>
            <person name="Louis A."/>
            <person name="Berthelot C."/>
            <person name="Parey E."/>
            <person name="Roest Crollius H."/>
            <person name="Montfort J."/>
            <person name="Robinson-Rechavi M."/>
            <person name="Bucao C."/>
            <person name="Bouchez O."/>
            <person name="Gislard M."/>
            <person name="Lluch J."/>
            <person name="Milhes M."/>
            <person name="Lampietro C."/>
            <person name="Lopez Roques C."/>
            <person name="Donnadieu C."/>
            <person name="Braasch I."/>
            <person name="Desvignes T."/>
            <person name="Postlethwait J."/>
            <person name="Bobe J."/>
            <person name="Wedekind C."/>
            <person name="Guiguen Y."/>
        </authorList>
    </citation>
    <scope>NUCLEOTIDE SEQUENCE [LARGE SCALE GENOMIC DNA]</scope>
    <source>
        <strain evidence="5">Cs_M1</strain>
        <tissue evidence="5">Blood</tissue>
    </source>
</reference>
<evidence type="ECO:0000256" key="1">
    <source>
        <dbReference type="ARBA" id="ARBA00022723"/>
    </source>
</evidence>
<feature type="region of interest" description="Disordered" evidence="3">
    <location>
        <begin position="124"/>
        <end position="174"/>
    </location>
</feature>
<dbReference type="SUPFAM" id="SSF57889">
    <property type="entry name" value="Cysteine-rich domain"/>
    <property type="match status" value="1"/>
</dbReference>
<dbReference type="AlphaFoldDB" id="A0AAN8R982"/>
<evidence type="ECO:0000256" key="3">
    <source>
        <dbReference type="SAM" id="MobiDB-lite"/>
    </source>
</evidence>
<keyword evidence="1" id="KW-0479">Metal-binding</keyword>
<dbReference type="Proteomes" id="UP001356427">
    <property type="component" value="Unassembled WGS sequence"/>
</dbReference>
<dbReference type="InterPro" id="IPR046349">
    <property type="entry name" value="C1-like_sf"/>
</dbReference>
<dbReference type="GO" id="GO:0043123">
    <property type="term" value="P:positive regulation of canonical NF-kappaB signal transduction"/>
    <property type="evidence" value="ECO:0007669"/>
    <property type="project" value="TreeGrafter"/>
</dbReference>
<dbReference type="GO" id="GO:0071875">
    <property type="term" value="P:adrenergic receptor signaling pathway"/>
    <property type="evidence" value="ECO:0007669"/>
    <property type="project" value="TreeGrafter"/>
</dbReference>
<keyword evidence="6" id="KW-1185">Reference proteome</keyword>
<dbReference type="EMBL" id="JAGTTL010000009">
    <property type="protein sequence ID" value="KAK6318397.1"/>
    <property type="molecule type" value="Genomic_DNA"/>
</dbReference>
<dbReference type="GO" id="GO:0035023">
    <property type="term" value="P:regulation of Rho protein signal transduction"/>
    <property type="evidence" value="ECO:0007669"/>
    <property type="project" value="TreeGrafter"/>
</dbReference>